<evidence type="ECO:0000313" key="2">
    <source>
        <dbReference type="EMBL" id="GAA0183921.1"/>
    </source>
</evidence>
<protein>
    <recommendedName>
        <fullName evidence="1">GST C-terminal domain-containing protein</fullName>
    </recommendedName>
</protein>
<dbReference type="CDD" id="cd03185">
    <property type="entry name" value="GST_C_Tau"/>
    <property type="match status" value="1"/>
</dbReference>
<gene>
    <name evidence="2" type="ORF">LIER_31253</name>
</gene>
<dbReference type="InterPro" id="IPR004046">
    <property type="entry name" value="GST_C"/>
</dbReference>
<feature type="domain" description="GST C-terminal" evidence="1">
    <location>
        <begin position="1"/>
        <end position="118"/>
    </location>
</feature>
<dbReference type="Gene3D" id="1.20.1050.10">
    <property type="match status" value="1"/>
</dbReference>
<keyword evidence="3" id="KW-1185">Reference proteome</keyword>
<dbReference type="AlphaFoldDB" id="A0AAV3RQB1"/>
<dbReference type="InterPro" id="IPR010987">
    <property type="entry name" value="Glutathione-S-Trfase_C-like"/>
</dbReference>
<comment type="caution">
    <text evidence="2">The sequence shown here is derived from an EMBL/GenBank/DDBJ whole genome shotgun (WGS) entry which is preliminary data.</text>
</comment>
<dbReference type="Proteomes" id="UP001454036">
    <property type="component" value="Unassembled WGS sequence"/>
</dbReference>
<dbReference type="GO" id="GO:0005737">
    <property type="term" value="C:cytoplasm"/>
    <property type="evidence" value="ECO:0007669"/>
    <property type="project" value="TreeGrafter"/>
</dbReference>
<reference evidence="2 3" key="1">
    <citation type="submission" date="2024-01" db="EMBL/GenBank/DDBJ databases">
        <title>The complete chloroplast genome sequence of Lithospermum erythrorhizon: insights into the phylogenetic relationship among Boraginaceae species and the maternal lineages of purple gromwells.</title>
        <authorList>
            <person name="Okada T."/>
            <person name="Watanabe K."/>
        </authorList>
    </citation>
    <scope>NUCLEOTIDE SEQUENCE [LARGE SCALE GENOMIC DNA]</scope>
</reference>
<dbReference type="SUPFAM" id="SSF47616">
    <property type="entry name" value="GST C-terminal domain-like"/>
    <property type="match status" value="1"/>
</dbReference>
<proteinExistence type="predicted"/>
<dbReference type="InterPro" id="IPR045074">
    <property type="entry name" value="GST_C_Tau"/>
</dbReference>
<dbReference type="InterPro" id="IPR045073">
    <property type="entry name" value="Omega/Tau-like"/>
</dbReference>
<dbReference type="GO" id="GO:0006749">
    <property type="term" value="P:glutathione metabolic process"/>
    <property type="evidence" value="ECO:0007669"/>
    <property type="project" value="InterPro"/>
</dbReference>
<dbReference type="PANTHER" id="PTHR11260">
    <property type="entry name" value="GLUTATHIONE S-TRANSFERASE, GST, SUPERFAMILY, GST DOMAIN CONTAINING"/>
    <property type="match status" value="1"/>
</dbReference>
<dbReference type="PROSITE" id="PS50405">
    <property type="entry name" value="GST_CTER"/>
    <property type="match status" value="1"/>
</dbReference>
<dbReference type="PANTHER" id="PTHR11260:SF775">
    <property type="entry name" value="GLUTATHIONE S-TRANSFERASE U10"/>
    <property type="match status" value="1"/>
</dbReference>
<name>A0AAV3RQB1_LITER</name>
<dbReference type="Pfam" id="PF00043">
    <property type="entry name" value="GST_C"/>
    <property type="match status" value="1"/>
</dbReference>
<evidence type="ECO:0000259" key="1">
    <source>
        <dbReference type="PROSITE" id="PS50405"/>
    </source>
</evidence>
<evidence type="ECO:0000313" key="3">
    <source>
        <dbReference type="Proteomes" id="UP001454036"/>
    </source>
</evidence>
<organism evidence="2 3">
    <name type="scientific">Lithospermum erythrorhizon</name>
    <name type="common">Purple gromwell</name>
    <name type="synonym">Lithospermum officinale var. erythrorhizon</name>
    <dbReference type="NCBI Taxonomy" id="34254"/>
    <lineage>
        <taxon>Eukaryota</taxon>
        <taxon>Viridiplantae</taxon>
        <taxon>Streptophyta</taxon>
        <taxon>Embryophyta</taxon>
        <taxon>Tracheophyta</taxon>
        <taxon>Spermatophyta</taxon>
        <taxon>Magnoliopsida</taxon>
        <taxon>eudicotyledons</taxon>
        <taxon>Gunneridae</taxon>
        <taxon>Pentapetalae</taxon>
        <taxon>asterids</taxon>
        <taxon>lamiids</taxon>
        <taxon>Boraginales</taxon>
        <taxon>Boraginaceae</taxon>
        <taxon>Boraginoideae</taxon>
        <taxon>Lithospermeae</taxon>
        <taxon>Lithospermum</taxon>
    </lineage>
</organism>
<accession>A0AAV3RQB1</accession>
<dbReference type="GO" id="GO:0004364">
    <property type="term" value="F:glutathione transferase activity"/>
    <property type="evidence" value="ECO:0007669"/>
    <property type="project" value="InterPro"/>
</dbReference>
<dbReference type="InterPro" id="IPR036282">
    <property type="entry name" value="Glutathione-S-Trfase_C_sf"/>
</dbReference>
<dbReference type="EMBL" id="BAABME010011536">
    <property type="protein sequence ID" value="GAA0183921.1"/>
    <property type="molecule type" value="Genomic_DNA"/>
</dbReference>
<sequence>MLLGCIQLGRAGPSFFIPSKNEDKEEASRELLEALKILEEQGLGDKKFFGGSEIGLVDISFGNLGLWFECMQELVGVTLLEPAKLPRLYTWVKNLQQHSVIKENLPDKNKLMGHMKQVREMGMRG</sequence>